<feature type="domain" description="HTH tetR-type" evidence="5">
    <location>
        <begin position="37"/>
        <end position="97"/>
    </location>
</feature>
<organism evidence="6 7">
    <name type="scientific">Nocardia arthritidis</name>
    <dbReference type="NCBI Taxonomy" id="228602"/>
    <lineage>
        <taxon>Bacteria</taxon>
        <taxon>Bacillati</taxon>
        <taxon>Actinomycetota</taxon>
        <taxon>Actinomycetes</taxon>
        <taxon>Mycobacteriales</taxon>
        <taxon>Nocardiaceae</taxon>
        <taxon>Nocardia</taxon>
    </lineage>
</organism>
<dbReference type="PROSITE" id="PS50977">
    <property type="entry name" value="HTH_TETR_2"/>
    <property type="match status" value="1"/>
</dbReference>
<dbReference type="KEGG" id="nah:F5544_26830"/>
<dbReference type="PANTHER" id="PTHR30055">
    <property type="entry name" value="HTH-TYPE TRANSCRIPTIONAL REGULATOR RUTR"/>
    <property type="match status" value="1"/>
</dbReference>
<reference evidence="6 7" key="1">
    <citation type="journal article" date="2019" name="ACS Chem. Biol.">
        <title>Identification and Mobilization of a Cryptic Antibiotic Biosynthesis Gene Locus from a Human-Pathogenic Nocardia Isolate.</title>
        <authorList>
            <person name="Herisse M."/>
            <person name="Ishida K."/>
            <person name="Porter J.L."/>
            <person name="Howden B."/>
            <person name="Hertweck C."/>
            <person name="Stinear T.P."/>
            <person name="Pidot S.J."/>
        </authorList>
    </citation>
    <scope>NUCLEOTIDE SEQUENCE [LARGE SCALE GENOMIC DNA]</scope>
    <source>
        <strain evidence="6 7">AUSMDU00012717</strain>
    </source>
</reference>
<dbReference type="InterPro" id="IPR050109">
    <property type="entry name" value="HTH-type_TetR-like_transc_reg"/>
</dbReference>
<keyword evidence="3" id="KW-0804">Transcription</keyword>
<dbReference type="AlphaFoldDB" id="A0A6G9YJ88"/>
<evidence type="ECO:0000313" key="6">
    <source>
        <dbReference type="EMBL" id="QIS13220.1"/>
    </source>
</evidence>
<evidence type="ECO:0000256" key="4">
    <source>
        <dbReference type="PROSITE-ProRule" id="PRU00335"/>
    </source>
</evidence>
<keyword evidence="2 4" id="KW-0238">DNA-binding</keyword>
<keyword evidence="7" id="KW-1185">Reference proteome</keyword>
<dbReference type="InterPro" id="IPR001647">
    <property type="entry name" value="HTH_TetR"/>
</dbReference>
<evidence type="ECO:0000259" key="5">
    <source>
        <dbReference type="PROSITE" id="PS50977"/>
    </source>
</evidence>
<dbReference type="InterPro" id="IPR009057">
    <property type="entry name" value="Homeodomain-like_sf"/>
</dbReference>
<keyword evidence="1" id="KW-0805">Transcription regulation</keyword>
<dbReference type="GO" id="GO:0000976">
    <property type="term" value="F:transcription cis-regulatory region binding"/>
    <property type="evidence" value="ECO:0007669"/>
    <property type="project" value="TreeGrafter"/>
</dbReference>
<accession>A0A6G9YJ88</accession>
<evidence type="ECO:0000313" key="7">
    <source>
        <dbReference type="Proteomes" id="UP000503540"/>
    </source>
</evidence>
<dbReference type="Gene3D" id="1.10.357.10">
    <property type="entry name" value="Tetracycline Repressor, domain 2"/>
    <property type="match status" value="1"/>
</dbReference>
<proteinExistence type="predicted"/>
<gene>
    <name evidence="6" type="ORF">F5544_26830</name>
</gene>
<evidence type="ECO:0000256" key="1">
    <source>
        <dbReference type="ARBA" id="ARBA00023015"/>
    </source>
</evidence>
<feature type="DNA-binding region" description="H-T-H motif" evidence="4">
    <location>
        <begin position="60"/>
        <end position="79"/>
    </location>
</feature>
<dbReference type="RefSeq" id="WP_167475783.1">
    <property type="nucleotide sequence ID" value="NZ_CP046172.1"/>
</dbReference>
<dbReference type="GO" id="GO:0003700">
    <property type="term" value="F:DNA-binding transcription factor activity"/>
    <property type="evidence" value="ECO:0007669"/>
    <property type="project" value="TreeGrafter"/>
</dbReference>
<name>A0A6G9YJ88_9NOCA</name>
<evidence type="ECO:0000256" key="3">
    <source>
        <dbReference type="ARBA" id="ARBA00023163"/>
    </source>
</evidence>
<dbReference type="EMBL" id="CP046172">
    <property type="protein sequence ID" value="QIS13220.1"/>
    <property type="molecule type" value="Genomic_DNA"/>
</dbReference>
<sequence>MPDTTGIEPPARRLSRVALSTGETTRGGGPAKTRSDAQRSIAMLIDAVGGLLESGRLGFSVPELAGAAGVGVATAYRHFPTPLDAMQAFHRRAIEQLVAALGAIDPAAEPTARFHDFCRVWVAEAMRWGPAVRHIRSNKGFIERLDAGDESITALHDILADVLGSLVAQDEAASFEATYAVLLWITVFDERVIYDLTVCRGWSPERVTDRLTAAVAGALGLPV</sequence>
<protein>
    <submittedName>
        <fullName evidence="6">TetR/AcrR family transcriptional regulator</fullName>
    </submittedName>
</protein>
<dbReference type="Proteomes" id="UP000503540">
    <property type="component" value="Chromosome"/>
</dbReference>
<evidence type="ECO:0000256" key="2">
    <source>
        <dbReference type="ARBA" id="ARBA00023125"/>
    </source>
</evidence>
<dbReference type="SUPFAM" id="SSF46689">
    <property type="entry name" value="Homeodomain-like"/>
    <property type="match status" value="1"/>
</dbReference>
<dbReference type="PANTHER" id="PTHR30055:SF234">
    <property type="entry name" value="HTH-TYPE TRANSCRIPTIONAL REGULATOR BETI"/>
    <property type="match status" value="1"/>
</dbReference>